<reference evidence="9 10" key="1">
    <citation type="submission" date="2020-02" db="EMBL/GenBank/DDBJ databases">
        <authorList>
            <person name="Kim Y.B."/>
            <person name="Roh S.W."/>
        </authorList>
    </citation>
    <scope>NUCLEOTIDE SEQUENCE [LARGE SCALE GENOMIC DNA]</scope>
    <source>
        <strain evidence="9 10">DSM 103574</strain>
    </source>
</reference>
<evidence type="ECO:0000256" key="4">
    <source>
        <dbReference type="ARBA" id="ARBA00022970"/>
    </source>
</evidence>
<dbReference type="KEGG" id="abut:Ami103574_12345"/>
<feature type="transmembrane region" description="Helical" evidence="7">
    <location>
        <begin position="347"/>
        <end position="367"/>
    </location>
</feature>
<feature type="transmembrane region" description="Helical" evidence="7">
    <location>
        <begin position="201"/>
        <end position="221"/>
    </location>
</feature>
<dbReference type="InterPro" id="IPR050524">
    <property type="entry name" value="APC_YAT"/>
</dbReference>
<organism evidence="9 10">
    <name type="scientific">Aminipila butyrica</name>
    <dbReference type="NCBI Taxonomy" id="433296"/>
    <lineage>
        <taxon>Bacteria</taxon>
        <taxon>Bacillati</taxon>
        <taxon>Bacillota</taxon>
        <taxon>Clostridia</taxon>
        <taxon>Peptostreptococcales</taxon>
        <taxon>Anaerovoracaceae</taxon>
        <taxon>Aminipila</taxon>
    </lineage>
</organism>
<keyword evidence="5 7" id="KW-1133">Transmembrane helix</keyword>
<evidence type="ECO:0000256" key="6">
    <source>
        <dbReference type="ARBA" id="ARBA00023136"/>
    </source>
</evidence>
<accession>A0A858BXW9</accession>
<feature type="transmembrane region" description="Helical" evidence="7">
    <location>
        <begin position="159"/>
        <end position="181"/>
    </location>
</feature>
<comment type="subcellular location">
    <subcellularLocation>
        <location evidence="1">Membrane</location>
        <topology evidence="1">Multi-pass membrane protein</topology>
    </subcellularLocation>
</comment>
<keyword evidence="6 7" id="KW-0472">Membrane</keyword>
<feature type="transmembrane region" description="Helical" evidence="7">
    <location>
        <begin position="448"/>
        <end position="468"/>
    </location>
</feature>
<dbReference type="GO" id="GO:0015171">
    <property type="term" value="F:amino acid transmembrane transporter activity"/>
    <property type="evidence" value="ECO:0007669"/>
    <property type="project" value="TreeGrafter"/>
</dbReference>
<dbReference type="InterPro" id="IPR004841">
    <property type="entry name" value="AA-permease/SLC12A_dom"/>
</dbReference>
<dbReference type="PANTHER" id="PTHR43341">
    <property type="entry name" value="AMINO ACID PERMEASE"/>
    <property type="match status" value="1"/>
</dbReference>
<dbReference type="PIRSF" id="PIRSF006060">
    <property type="entry name" value="AA_transporter"/>
    <property type="match status" value="1"/>
</dbReference>
<dbReference type="AlphaFoldDB" id="A0A858BXW9"/>
<dbReference type="PANTHER" id="PTHR43341:SF1">
    <property type="entry name" value="GENERAL AMINO-ACID PERMEASE GAP1"/>
    <property type="match status" value="1"/>
</dbReference>
<evidence type="ECO:0000313" key="10">
    <source>
        <dbReference type="Proteomes" id="UP000466848"/>
    </source>
</evidence>
<evidence type="ECO:0000256" key="7">
    <source>
        <dbReference type="SAM" id="Phobius"/>
    </source>
</evidence>
<gene>
    <name evidence="9" type="ORF">Ami103574_12345</name>
</gene>
<protein>
    <submittedName>
        <fullName evidence="9">Amino acid permease</fullName>
    </submittedName>
</protein>
<feature type="transmembrane region" description="Helical" evidence="7">
    <location>
        <begin position="130"/>
        <end position="147"/>
    </location>
</feature>
<keyword evidence="10" id="KW-1185">Reference proteome</keyword>
<feature type="transmembrane region" description="Helical" evidence="7">
    <location>
        <begin position="373"/>
        <end position="397"/>
    </location>
</feature>
<evidence type="ECO:0000256" key="3">
    <source>
        <dbReference type="ARBA" id="ARBA00022692"/>
    </source>
</evidence>
<dbReference type="FunFam" id="1.20.1740.10:FF:000001">
    <property type="entry name" value="Amino acid permease"/>
    <property type="match status" value="1"/>
</dbReference>
<evidence type="ECO:0000256" key="5">
    <source>
        <dbReference type="ARBA" id="ARBA00022989"/>
    </source>
</evidence>
<feature type="transmembrane region" description="Helical" evidence="7">
    <location>
        <begin position="102"/>
        <end position="124"/>
    </location>
</feature>
<dbReference type="EMBL" id="CP048649">
    <property type="protein sequence ID" value="QIB70039.1"/>
    <property type="molecule type" value="Genomic_DNA"/>
</dbReference>
<dbReference type="RefSeq" id="WP_163067279.1">
    <property type="nucleotide sequence ID" value="NZ_CP048649.1"/>
</dbReference>
<dbReference type="PROSITE" id="PS00218">
    <property type="entry name" value="AMINO_ACID_PERMEASE_1"/>
    <property type="match status" value="1"/>
</dbReference>
<keyword evidence="4" id="KW-0029">Amino-acid transport</keyword>
<dbReference type="GO" id="GO:0016020">
    <property type="term" value="C:membrane"/>
    <property type="evidence" value="ECO:0007669"/>
    <property type="project" value="UniProtKB-SubCell"/>
</dbReference>
<feature type="transmembrane region" description="Helical" evidence="7">
    <location>
        <begin position="418"/>
        <end position="442"/>
    </location>
</feature>
<dbReference type="Proteomes" id="UP000466848">
    <property type="component" value="Chromosome"/>
</dbReference>
<dbReference type="Pfam" id="PF00324">
    <property type="entry name" value="AA_permease"/>
    <property type="match status" value="1"/>
</dbReference>
<evidence type="ECO:0000256" key="2">
    <source>
        <dbReference type="ARBA" id="ARBA00022448"/>
    </source>
</evidence>
<evidence type="ECO:0000256" key="1">
    <source>
        <dbReference type="ARBA" id="ARBA00004141"/>
    </source>
</evidence>
<dbReference type="Gene3D" id="1.20.1740.10">
    <property type="entry name" value="Amino acid/polyamine transporter I"/>
    <property type="match status" value="1"/>
</dbReference>
<keyword evidence="2" id="KW-0813">Transport</keyword>
<feature type="transmembrane region" description="Helical" evidence="7">
    <location>
        <begin position="48"/>
        <end position="65"/>
    </location>
</feature>
<feature type="domain" description="Amino acid permease/ SLC12A" evidence="8">
    <location>
        <begin position="21"/>
        <end position="477"/>
    </location>
</feature>
<evidence type="ECO:0000313" key="9">
    <source>
        <dbReference type="EMBL" id="QIB70039.1"/>
    </source>
</evidence>
<name>A0A858BXW9_9FIRM</name>
<sequence>MGSEKHGEDTKLSRGIRSRQLTMIAIGGAIGTGLFFASGSAISSSGPGGAMIAYGMMGLIVFFMMSSLGEMATQLPLVGSFEAYANRFIDPAFGFAVGWNYWFSWAITVAAEFVAAGLIVKFWMPEVPGTLVAILSFALLMGLNLVSTRSYAEAEYWFAGIKVVAVVIFLITGLLCILGIIGTHTIGLGNWHLDAGDAGKAPFVGGFAAMMSVFAVAGFSFQGTEIVGLAAAETADPQKNVPKAINTVFWRILLFYIGSIFIIGTLIPFTEPDLLNGSAENVAASPFVLVFKNVGFAAAASVLNAVILTSVLSCGNSGLYTSSRMLHAMAVRGNAPKLFSVTNKHGVPVYAVWATGCIAALSFFASMVGEGKIYTIFYNASALSGFFIWLGISICHYRFRKAWVAQGHSVSELKYKSLLYPFGPIFAAVMITIIIFLANMWVFEPGNFTWFDFITNYALIPVFPLLIIGYKIKKKTKMVPLTECDFTIPDETREDPVVVAGKNSDGKVG</sequence>
<proteinExistence type="predicted"/>
<feature type="transmembrane region" description="Helical" evidence="7">
    <location>
        <begin position="21"/>
        <end position="42"/>
    </location>
</feature>
<feature type="transmembrane region" description="Helical" evidence="7">
    <location>
        <begin position="248"/>
        <end position="269"/>
    </location>
</feature>
<keyword evidence="3 7" id="KW-0812">Transmembrane</keyword>
<dbReference type="InterPro" id="IPR004840">
    <property type="entry name" value="Amino_acid_permease_CS"/>
</dbReference>
<feature type="transmembrane region" description="Helical" evidence="7">
    <location>
        <begin position="289"/>
        <end position="315"/>
    </location>
</feature>
<evidence type="ECO:0000259" key="8">
    <source>
        <dbReference type="Pfam" id="PF00324"/>
    </source>
</evidence>